<comment type="caution">
    <text evidence="1">The sequence shown here is derived from an EMBL/GenBank/DDBJ whole genome shotgun (WGS) entry which is preliminary data.</text>
</comment>
<keyword evidence="2" id="KW-1185">Reference proteome</keyword>
<dbReference type="Proteomes" id="UP000527355">
    <property type="component" value="Unassembled WGS sequence"/>
</dbReference>
<reference evidence="1 2" key="1">
    <citation type="journal article" date="2020" name="Nature">
        <title>Six reference-quality genomes reveal evolution of bat adaptations.</title>
        <authorList>
            <person name="Jebb D."/>
            <person name="Huang Z."/>
            <person name="Pippel M."/>
            <person name="Hughes G.M."/>
            <person name="Lavrichenko K."/>
            <person name="Devanna P."/>
            <person name="Winkler S."/>
            <person name="Jermiin L.S."/>
            <person name="Skirmuntt E.C."/>
            <person name="Katzourakis A."/>
            <person name="Burkitt-Gray L."/>
            <person name="Ray D.A."/>
            <person name="Sullivan K.A.M."/>
            <person name="Roscito J.G."/>
            <person name="Kirilenko B.M."/>
            <person name="Davalos L.M."/>
            <person name="Corthals A.P."/>
            <person name="Power M.L."/>
            <person name="Jones G."/>
            <person name="Ransome R.D."/>
            <person name="Dechmann D.K.N."/>
            <person name="Locatelli A.G."/>
            <person name="Puechmaille S.J."/>
            <person name="Fedrigo O."/>
            <person name="Jarvis E.D."/>
            <person name="Hiller M."/>
            <person name="Vernes S.C."/>
            <person name="Myers E.W."/>
            <person name="Teeling E.C."/>
        </authorList>
    </citation>
    <scope>NUCLEOTIDE SEQUENCE [LARGE SCALE GENOMIC DNA]</scope>
    <source>
        <strain evidence="1">MMyoMyo1</strain>
        <tissue evidence="1">Flight muscle</tissue>
    </source>
</reference>
<evidence type="ECO:0000313" key="1">
    <source>
        <dbReference type="EMBL" id="KAF6341452.1"/>
    </source>
</evidence>
<proteinExistence type="predicted"/>
<accession>A0A7J7WVU1</accession>
<dbReference type="AlphaFoldDB" id="A0A7J7WVU1"/>
<gene>
    <name evidence="1" type="ORF">mMyoMyo1_011883</name>
</gene>
<sequence>MGASCMLVEVPEMLLLIKAVEHWSTSDELAQSGRQRSSSRAPVSTELPFRGRRRAVSTAPLAVDPHSDLGGPWLRGARKRHACKEEREVPRLTFSYCCYRGWRGKSQRPFHFMVCQDAKAKGFESISVQPITKVFTVKGLLSCPVCSSFKHEGCPAEKAMSPS</sequence>
<organism evidence="1 2">
    <name type="scientific">Myotis myotis</name>
    <name type="common">Greater mouse-eared bat</name>
    <name type="synonym">Vespertilio myotis</name>
    <dbReference type="NCBI Taxonomy" id="51298"/>
    <lineage>
        <taxon>Eukaryota</taxon>
        <taxon>Metazoa</taxon>
        <taxon>Chordata</taxon>
        <taxon>Craniata</taxon>
        <taxon>Vertebrata</taxon>
        <taxon>Euteleostomi</taxon>
        <taxon>Mammalia</taxon>
        <taxon>Eutheria</taxon>
        <taxon>Laurasiatheria</taxon>
        <taxon>Chiroptera</taxon>
        <taxon>Yangochiroptera</taxon>
        <taxon>Vespertilionidae</taxon>
        <taxon>Myotis</taxon>
    </lineage>
</organism>
<name>A0A7J7WVU1_MYOMY</name>
<dbReference type="EMBL" id="JABWUV010000007">
    <property type="protein sequence ID" value="KAF6341452.1"/>
    <property type="molecule type" value="Genomic_DNA"/>
</dbReference>
<evidence type="ECO:0000313" key="2">
    <source>
        <dbReference type="Proteomes" id="UP000527355"/>
    </source>
</evidence>
<protein>
    <submittedName>
        <fullName evidence="1">Uncharacterized protein</fullName>
    </submittedName>
</protein>